<protein>
    <submittedName>
        <fullName evidence="2">RCC1/BLIP-II</fullName>
    </submittedName>
</protein>
<sequence>MRLYALGSNGSGQLALGHQRDVSVPEKCHLPADIINNGIKQVVAGGNHALVLSRTGFVQAFGGTNLSLENVSMISATWTASVCLKQAGRVATMGDGLNGELGLGMGISKAKEFCDIPDFPPQGASVVHVASSMSHTVAVLDNGEVWGWGKGRHGQLGKPNQDAWLPRKVQDVPFPVAKAVCGKDFTCIIGEPAQGNLLILGIQGRDRFGLKSQIATQVPGWTDIAASWGSIYVLINGRLIGFGRNDHGQLPPPGLTPIVQIAAGSEHCLALTKCGKILAWGWGEHGNCGQPIDSNGDVKSRWNEIDLVSPTAIFAGCATSFIATC</sequence>
<dbReference type="PANTHER" id="PTHR45982:SF1">
    <property type="entry name" value="REGULATOR OF CHROMOSOME CONDENSATION"/>
    <property type="match status" value="1"/>
</dbReference>
<dbReference type="InterPro" id="IPR000408">
    <property type="entry name" value="Reg_chr_condens"/>
</dbReference>
<evidence type="ECO:0000256" key="1">
    <source>
        <dbReference type="PROSITE-ProRule" id="PRU00235"/>
    </source>
</evidence>
<dbReference type="AlphaFoldDB" id="A0A6A7BZX3"/>
<dbReference type="PROSITE" id="PS50012">
    <property type="entry name" value="RCC1_3"/>
    <property type="match status" value="4"/>
</dbReference>
<gene>
    <name evidence="2" type="ORF">K470DRAFT_247548</name>
</gene>
<reference evidence="2" key="1">
    <citation type="journal article" date="2020" name="Stud. Mycol.">
        <title>101 Dothideomycetes genomes: a test case for predicting lifestyles and emergence of pathogens.</title>
        <authorList>
            <person name="Haridas S."/>
            <person name="Albert R."/>
            <person name="Binder M."/>
            <person name="Bloem J."/>
            <person name="Labutti K."/>
            <person name="Salamov A."/>
            <person name="Andreopoulos B."/>
            <person name="Baker S."/>
            <person name="Barry K."/>
            <person name="Bills G."/>
            <person name="Bluhm B."/>
            <person name="Cannon C."/>
            <person name="Castanera R."/>
            <person name="Culley D."/>
            <person name="Daum C."/>
            <person name="Ezra D."/>
            <person name="Gonzalez J."/>
            <person name="Henrissat B."/>
            <person name="Kuo A."/>
            <person name="Liang C."/>
            <person name="Lipzen A."/>
            <person name="Lutzoni F."/>
            <person name="Magnuson J."/>
            <person name="Mondo S."/>
            <person name="Nolan M."/>
            <person name="Ohm R."/>
            <person name="Pangilinan J."/>
            <person name="Park H.-J."/>
            <person name="Ramirez L."/>
            <person name="Alfaro M."/>
            <person name="Sun H."/>
            <person name="Tritt A."/>
            <person name="Yoshinaga Y."/>
            <person name="Zwiers L.-H."/>
            <person name="Turgeon B."/>
            <person name="Goodwin S."/>
            <person name="Spatafora J."/>
            <person name="Crous P."/>
            <person name="Grigoriev I."/>
        </authorList>
    </citation>
    <scope>NUCLEOTIDE SEQUENCE</scope>
    <source>
        <strain evidence="2">CBS 480.64</strain>
    </source>
</reference>
<dbReference type="InterPro" id="IPR051553">
    <property type="entry name" value="Ran_GTPase-activating"/>
</dbReference>
<evidence type="ECO:0000313" key="2">
    <source>
        <dbReference type="EMBL" id="KAF2860279.1"/>
    </source>
</evidence>
<feature type="repeat" description="RCC1" evidence="1">
    <location>
        <begin position="237"/>
        <end position="274"/>
    </location>
</feature>
<dbReference type="PRINTS" id="PR00633">
    <property type="entry name" value="RCCNDNSATION"/>
</dbReference>
<keyword evidence="3" id="KW-1185">Reference proteome</keyword>
<proteinExistence type="predicted"/>
<feature type="repeat" description="RCC1" evidence="1">
    <location>
        <begin position="143"/>
        <end position="192"/>
    </location>
</feature>
<dbReference type="PANTHER" id="PTHR45982">
    <property type="entry name" value="REGULATOR OF CHROMOSOME CONDENSATION"/>
    <property type="match status" value="1"/>
</dbReference>
<evidence type="ECO:0000313" key="3">
    <source>
        <dbReference type="Proteomes" id="UP000799421"/>
    </source>
</evidence>
<name>A0A6A7BZX3_9PEZI</name>
<feature type="repeat" description="RCC1" evidence="1">
    <location>
        <begin position="1"/>
        <end position="55"/>
    </location>
</feature>
<organism evidence="2 3">
    <name type="scientific">Piedraia hortae CBS 480.64</name>
    <dbReference type="NCBI Taxonomy" id="1314780"/>
    <lineage>
        <taxon>Eukaryota</taxon>
        <taxon>Fungi</taxon>
        <taxon>Dikarya</taxon>
        <taxon>Ascomycota</taxon>
        <taxon>Pezizomycotina</taxon>
        <taxon>Dothideomycetes</taxon>
        <taxon>Dothideomycetidae</taxon>
        <taxon>Capnodiales</taxon>
        <taxon>Piedraiaceae</taxon>
        <taxon>Piedraia</taxon>
    </lineage>
</organism>
<dbReference type="Pfam" id="PF00415">
    <property type="entry name" value="RCC1"/>
    <property type="match status" value="2"/>
</dbReference>
<dbReference type="Pfam" id="PF13540">
    <property type="entry name" value="RCC1_2"/>
    <property type="match status" value="1"/>
</dbReference>
<dbReference type="Proteomes" id="UP000799421">
    <property type="component" value="Unassembled WGS sequence"/>
</dbReference>
<dbReference type="Gene3D" id="2.130.10.30">
    <property type="entry name" value="Regulator of chromosome condensation 1/beta-lactamase-inhibitor protein II"/>
    <property type="match status" value="3"/>
</dbReference>
<accession>A0A6A7BZX3</accession>
<dbReference type="OrthoDB" id="5370059at2759"/>
<dbReference type="SUPFAM" id="SSF50985">
    <property type="entry name" value="RCC1/BLIP-II"/>
    <property type="match status" value="1"/>
</dbReference>
<dbReference type="EMBL" id="MU005983">
    <property type="protein sequence ID" value="KAF2860279.1"/>
    <property type="molecule type" value="Genomic_DNA"/>
</dbReference>
<feature type="repeat" description="RCC1" evidence="1">
    <location>
        <begin position="88"/>
        <end position="142"/>
    </location>
</feature>
<dbReference type="InterPro" id="IPR009091">
    <property type="entry name" value="RCC1/BLIP-II"/>
</dbReference>